<reference evidence="5 6" key="1">
    <citation type="submission" date="2023-10" db="EMBL/GenBank/DDBJ databases">
        <title>Chromosome-scale genome assembly provides insights into flower coloration mechanisms of Canna indica.</title>
        <authorList>
            <person name="Li C."/>
        </authorList>
    </citation>
    <scope>NUCLEOTIDE SEQUENCE [LARGE SCALE GENOMIC DNA]</scope>
    <source>
        <tissue evidence="5">Flower</tissue>
    </source>
</reference>
<dbReference type="GO" id="GO:0016829">
    <property type="term" value="F:lyase activity"/>
    <property type="evidence" value="ECO:0007669"/>
    <property type="project" value="UniProtKB-KW"/>
</dbReference>
<gene>
    <name evidence="5" type="ORF">Cni_G06305</name>
</gene>
<dbReference type="Gene3D" id="1.10.274.20">
    <property type="entry name" value="Phenylalanine ammonia-lyase 1, domain 3"/>
    <property type="match status" value="1"/>
</dbReference>
<feature type="signal peptide" evidence="4">
    <location>
        <begin position="1"/>
        <end position="21"/>
    </location>
</feature>
<evidence type="ECO:0000256" key="1">
    <source>
        <dbReference type="ARBA" id="ARBA00005138"/>
    </source>
</evidence>
<dbReference type="PANTHER" id="PTHR10362">
    <property type="entry name" value="HISTIDINE AMMONIA-LYASE"/>
    <property type="match status" value="1"/>
</dbReference>
<sequence>MFHQALDVLSVAFVLFEVASCQLVTEGEKEKDANSSILQKIAAFEEELKAQLLKEVEAARAAMESGKAAIPNRIEECR</sequence>
<evidence type="ECO:0000313" key="5">
    <source>
        <dbReference type="EMBL" id="WOK97597.1"/>
    </source>
</evidence>
<keyword evidence="4" id="KW-0732">Signal</keyword>
<evidence type="ECO:0000313" key="6">
    <source>
        <dbReference type="Proteomes" id="UP001327560"/>
    </source>
</evidence>
<keyword evidence="3" id="KW-0456">Lyase</keyword>
<comment type="pathway">
    <text evidence="1">Phenylpropanoid metabolism; trans-cinnamate biosynthesis; trans-cinnamate from L-phenylalanine: step 1/1.</text>
</comment>
<organism evidence="5 6">
    <name type="scientific">Canna indica</name>
    <name type="common">Indian-shot</name>
    <dbReference type="NCBI Taxonomy" id="4628"/>
    <lineage>
        <taxon>Eukaryota</taxon>
        <taxon>Viridiplantae</taxon>
        <taxon>Streptophyta</taxon>
        <taxon>Embryophyta</taxon>
        <taxon>Tracheophyta</taxon>
        <taxon>Spermatophyta</taxon>
        <taxon>Magnoliopsida</taxon>
        <taxon>Liliopsida</taxon>
        <taxon>Zingiberales</taxon>
        <taxon>Cannaceae</taxon>
        <taxon>Canna</taxon>
    </lineage>
</organism>
<evidence type="ECO:0000256" key="4">
    <source>
        <dbReference type="SAM" id="SignalP"/>
    </source>
</evidence>
<dbReference type="EMBL" id="CP136891">
    <property type="protein sequence ID" value="WOK97597.1"/>
    <property type="molecule type" value="Genomic_DNA"/>
</dbReference>
<dbReference type="Proteomes" id="UP001327560">
    <property type="component" value="Chromosome 2"/>
</dbReference>
<evidence type="ECO:0000256" key="3">
    <source>
        <dbReference type="ARBA" id="ARBA00023239"/>
    </source>
</evidence>
<dbReference type="AlphaFoldDB" id="A0AAQ3Q674"/>
<feature type="chain" id="PRO_5042999891" evidence="4">
    <location>
        <begin position="22"/>
        <end position="78"/>
    </location>
</feature>
<dbReference type="InterPro" id="IPR001106">
    <property type="entry name" value="Aromatic_Lyase"/>
</dbReference>
<proteinExistence type="predicted"/>
<protein>
    <submittedName>
        <fullName evidence="5">Phenylalanine ammonia-lyase</fullName>
    </submittedName>
</protein>
<keyword evidence="2" id="KW-0587">Phenylpropanoid metabolism</keyword>
<keyword evidence="6" id="KW-1185">Reference proteome</keyword>
<accession>A0AAQ3Q674</accession>
<name>A0AAQ3Q674_9LILI</name>
<dbReference type="InterPro" id="IPR023144">
    <property type="entry name" value="Phe_NH3-lyase_shielding_dom_sf"/>
</dbReference>
<dbReference type="GO" id="GO:0009698">
    <property type="term" value="P:phenylpropanoid metabolic process"/>
    <property type="evidence" value="ECO:0007669"/>
    <property type="project" value="UniProtKB-KW"/>
</dbReference>
<evidence type="ECO:0000256" key="2">
    <source>
        <dbReference type="ARBA" id="ARBA00023051"/>
    </source>
</evidence>